<name>A0ABX0TDS3_9MICC</name>
<organism evidence="1 2">
    <name type="scientific">Paenarthrobacter ilicis</name>
    <dbReference type="NCBI Taxonomy" id="43665"/>
    <lineage>
        <taxon>Bacteria</taxon>
        <taxon>Bacillati</taxon>
        <taxon>Actinomycetota</taxon>
        <taxon>Actinomycetes</taxon>
        <taxon>Micrococcales</taxon>
        <taxon>Micrococcaceae</taxon>
        <taxon>Paenarthrobacter</taxon>
    </lineage>
</organism>
<evidence type="ECO:0000313" key="1">
    <source>
        <dbReference type="EMBL" id="NIJ00219.1"/>
    </source>
</evidence>
<comment type="caution">
    <text evidence="1">The sequence shown here is derived from an EMBL/GenBank/DDBJ whole genome shotgun (WGS) entry which is preliminary data.</text>
</comment>
<dbReference type="Proteomes" id="UP000802392">
    <property type="component" value="Unassembled WGS sequence"/>
</dbReference>
<protein>
    <submittedName>
        <fullName evidence="1">Uncharacterized protein</fullName>
    </submittedName>
</protein>
<dbReference type="EMBL" id="JAAOZD010000001">
    <property type="protein sequence ID" value="NIJ00219.1"/>
    <property type="molecule type" value="Genomic_DNA"/>
</dbReference>
<keyword evidence="2" id="KW-1185">Reference proteome</keyword>
<accession>A0ABX0TDS3</accession>
<evidence type="ECO:0000313" key="2">
    <source>
        <dbReference type="Proteomes" id="UP000802392"/>
    </source>
</evidence>
<dbReference type="RefSeq" id="WP_405472587.1">
    <property type="nucleotide sequence ID" value="NZ_CP173685.1"/>
</dbReference>
<sequence length="77" mass="8882">MTRAAMDRISRQERPESLWIPAFLHYVVEDIRVERIEATPLVDPPRVRCCDPAATPNEITTLPLFPKDIKSKWPLLA</sequence>
<reference evidence="1 2" key="1">
    <citation type="submission" date="2020-03" db="EMBL/GenBank/DDBJ databases">
        <title>Genomic Encyclopedia of Type Strains, Phase III (KMG-III): the genomes of soil and plant-associated and newly described type strains.</title>
        <authorList>
            <person name="Whitman W."/>
        </authorList>
    </citation>
    <scope>NUCLEOTIDE SEQUENCE [LARGE SCALE GENOMIC DNA]</scope>
    <source>
        <strain evidence="1 2">CECT 4207</strain>
    </source>
</reference>
<proteinExistence type="predicted"/>
<gene>
    <name evidence="1" type="ORF">FHR86_000517</name>
</gene>